<comment type="caution">
    <text evidence="2">The sequence shown here is derived from an EMBL/GenBank/DDBJ whole genome shotgun (WGS) entry which is preliminary data.</text>
</comment>
<dbReference type="RefSeq" id="WP_169171567.1">
    <property type="nucleotide sequence ID" value="NZ_JAAIII010000002.1"/>
</dbReference>
<organism evidence="2 3">
    <name type="scientific">Bifidobacterium oedipodis</name>
    <dbReference type="NCBI Taxonomy" id="2675322"/>
    <lineage>
        <taxon>Bacteria</taxon>
        <taxon>Bacillati</taxon>
        <taxon>Actinomycetota</taxon>
        <taxon>Actinomycetes</taxon>
        <taxon>Bifidobacteriales</taxon>
        <taxon>Bifidobacteriaceae</taxon>
        <taxon>Bifidobacterium</taxon>
    </lineage>
</organism>
<dbReference type="AlphaFoldDB" id="A0A7Y0HSX2"/>
<dbReference type="PROSITE" id="PS51186">
    <property type="entry name" value="GNAT"/>
    <property type="match status" value="1"/>
</dbReference>
<dbReference type="InterPro" id="IPR000182">
    <property type="entry name" value="GNAT_dom"/>
</dbReference>
<dbReference type="GO" id="GO:0016747">
    <property type="term" value="F:acyltransferase activity, transferring groups other than amino-acyl groups"/>
    <property type="evidence" value="ECO:0007669"/>
    <property type="project" value="InterPro"/>
</dbReference>
<evidence type="ECO:0000313" key="2">
    <source>
        <dbReference type="EMBL" id="NMM93497.1"/>
    </source>
</evidence>
<dbReference type="EMBL" id="JAAIII010000002">
    <property type="protein sequence ID" value="NMM93497.1"/>
    <property type="molecule type" value="Genomic_DNA"/>
</dbReference>
<dbReference type="SUPFAM" id="SSF55729">
    <property type="entry name" value="Acyl-CoA N-acyltransferases (Nat)"/>
    <property type="match status" value="1"/>
</dbReference>
<dbReference type="Proteomes" id="UP000532194">
    <property type="component" value="Unassembled WGS sequence"/>
</dbReference>
<dbReference type="CDD" id="cd04301">
    <property type="entry name" value="NAT_SF"/>
    <property type="match status" value="1"/>
</dbReference>
<protein>
    <submittedName>
        <fullName evidence="2">GCN5 family acetyltransferase</fullName>
    </submittedName>
</protein>
<evidence type="ECO:0000313" key="3">
    <source>
        <dbReference type="Proteomes" id="UP000532194"/>
    </source>
</evidence>
<name>A0A7Y0HSX2_9BIFI</name>
<dbReference type="InterPro" id="IPR016181">
    <property type="entry name" value="Acyl_CoA_acyltransferase"/>
</dbReference>
<sequence>MNLEMLRLCPTQDFETPFGYDVDGFTERWWHGSLTAQPLEEQRGNDYWSFGEEGNEIVRAWIETSTLDDSYIDFTPPEVVTDIAFFEVREKYRRRGYGTKAVEMLMMHYRKRLITSFPVDAAADSFWCSVGFIYHPRKDGADCRNSTTRRYDPLYVFDNRQD</sequence>
<reference evidence="2 3" key="1">
    <citation type="submission" date="2020-02" db="EMBL/GenBank/DDBJ databases">
        <title>Characterization of phylogenetic diversity of novel bifidobacterial species isolated in Czech ZOOs.</title>
        <authorList>
            <person name="Lugli G.A."/>
            <person name="Vera N.B."/>
            <person name="Ventura M."/>
        </authorList>
    </citation>
    <scope>NUCLEOTIDE SEQUENCE [LARGE SCALE GENOMIC DNA]</scope>
    <source>
        <strain evidence="2 3">DSM 109957</strain>
    </source>
</reference>
<feature type="domain" description="N-acetyltransferase" evidence="1">
    <location>
        <begin position="4"/>
        <end position="150"/>
    </location>
</feature>
<proteinExistence type="predicted"/>
<dbReference type="Pfam" id="PF00583">
    <property type="entry name" value="Acetyltransf_1"/>
    <property type="match status" value="1"/>
</dbReference>
<keyword evidence="2" id="KW-0808">Transferase</keyword>
<evidence type="ECO:0000259" key="1">
    <source>
        <dbReference type="PROSITE" id="PS51186"/>
    </source>
</evidence>
<gene>
    <name evidence="2" type="ORF">G1C95_0682</name>
</gene>
<keyword evidence="3" id="KW-1185">Reference proteome</keyword>
<dbReference type="Gene3D" id="3.40.630.30">
    <property type="match status" value="1"/>
</dbReference>
<accession>A0A7Y0HSX2</accession>